<evidence type="ECO:0008006" key="5">
    <source>
        <dbReference type="Google" id="ProtNLM"/>
    </source>
</evidence>
<dbReference type="SUPFAM" id="SSF50465">
    <property type="entry name" value="EF-Tu/eEF-1alpha/eIF2-gamma C-terminal domain"/>
    <property type="match status" value="1"/>
</dbReference>
<evidence type="ECO:0000313" key="3">
    <source>
        <dbReference type="EMBL" id="ENO83942.1"/>
    </source>
</evidence>
<dbReference type="AlphaFoldDB" id="N6YNP0"/>
<protein>
    <recommendedName>
        <fullName evidence="5">Elongation factor Tu</fullName>
    </recommendedName>
</protein>
<evidence type="ECO:0000256" key="2">
    <source>
        <dbReference type="ARBA" id="ARBA00023134"/>
    </source>
</evidence>
<accession>N6YNP0</accession>
<dbReference type="InterPro" id="IPR009001">
    <property type="entry name" value="Transl_elong_EF1A/Init_IF2_C"/>
</dbReference>
<keyword evidence="2" id="KW-0342">GTP-binding</keyword>
<comment type="caution">
    <text evidence="3">The sequence shown here is derived from an EMBL/GenBank/DDBJ whole genome shotgun (WGS) entry which is preliminary data.</text>
</comment>
<dbReference type="EMBL" id="AMXE01000130">
    <property type="protein sequence ID" value="ENO83942.1"/>
    <property type="molecule type" value="Genomic_DNA"/>
</dbReference>
<sequence>MSPMFAAEIHLLPTEAGGRTGPLSLGEWRTVLGINNEHWSAQLLFSGIHSPGETFSATVQLLVPEAAQYFPIGAEFTVWEGSTKATGRVLSAAA</sequence>
<dbReference type="Proteomes" id="UP000013232">
    <property type="component" value="Unassembled WGS sequence"/>
</dbReference>
<reference evidence="3 4" key="1">
    <citation type="submission" date="2012-09" db="EMBL/GenBank/DDBJ databases">
        <title>Draft Genome Sequences of 6 Strains from Genus Thauera.</title>
        <authorList>
            <person name="Liu B."/>
            <person name="Shapleigh J.P."/>
            <person name="Frostegard A.H."/>
        </authorList>
    </citation>
    <scope>NUCLEOTIDE SEQUENCE [LARGE SCALE GENOMIC DNA]</scope>
    <source>
        <strain evidence="4">47Lol / DSM 12138</strain>
    </source>
</reference>
<keyword evidence="4" id="KW-1185">Reference proteome</keyword>
<name>N6YNP0_THAL4</name>
<organism evidence="3 4">
    <name type="scientific">Thauera linaloolentis (strain DSM 12138 / JCM 21573 / CCUG 41526 / CIP 105981 / IAM 15112 / NBRC 102519 / 47Lol)</name>
    <dbReference type="NCBI Taxonomy" id="1123367"/>
    <lineage>
        <taxon>Bacteria</taxon>
        <taxon>Pseudomonadati</taxon>
        <taxon>Pseudomonadota</taxon>
        <taxon>Betaproteobacteria</taxon>
        <taxon>Rhodocyclales</taxon>
        <taxon>Zoogloeaceae</taxon>
        <taxon>Thauera</taxon>
    </lineage>
</organism>
<keyword evidence="1" id="KW-0547">Nucleotide-binding</keyword>
<evidence type="ECO:0000313" key="4">
    <source>
        <dbReference type="Proteomes" id="UP000013232"/>
    </source>
</evidence>
<dbReference type="GO" id="GO:0005525">
    <property type="term" value="F:GTP binding"/>
    <property type="evidence" value="ECO:0007669"/>
    <property type="project" value="UniProtKB-KW"/>
</dbReference>
<evidence type="ECO:0000256" key="1">
    <source>
        <dbReference type="ARBA" id="ARBA00022741"/>
    </source>
</evidence>
<dbReference type="Gene3D" id="2.40.30.10">
    <property type="entry name" value="Translation factors"/>
    <property type="match status" value="1"/>
</dbReference>
<gene>
    <name evidence="3" type="ORF">C666_18185</name>
</gene>
<proteinExistence type="predicted"/>